<dbReference type="HOGENOM" id="CLU_454487_0_0_1"/>
<dbReference type="eggNOG" id="ENOG502QWEH">
    <property type="taxonomic scope" value="Eukaryota"/>
</dbReference>
<dbReference type="FunCoup" id="A0A061F5H7">
    <property type="interactions" value="190"/>
</dbReference>
<dbReference type="GO" id="GO:0016301">
    <property type="term" value="F:kinase activity"/>
    <property type="evidence" value="ECO:0007669"/>
    <property type="project" value="UniProtKB-KW"/>
</dbReference>
<evidence type="ECO:0000313" key="1">
    <source>
        <dbReference type="EMBL" id="EOY09759.1"/>
    </source>
</evidence>
<dbReference type="GO" id="GO:0009638">
    <property type="term" value="P:phototropism"/>
    <property type="evidence" value="ECO:0007669"/>
    <property type="project" value="InterPro"/>
</dbReference>
<dbReference type="PANTHER" id="PTHR33781:SF1">
    <property type="entry name" value="PROTEIN PHYTOCHROME KINASE SUBSTRATE 4"/>
    <property type="match status" value="1"/>
</dbReference>
<dbReference type="InParanoid" id="A0A061F5H7"/>
<evidence type="ECO:0000313" key="2">
    <source>
        <dbReference type="Proteomes" id="UP000026915"/>
    </source>
</evidence>
<dbReference type="Gramene" id="EOY09759">
    <property type="protein sequence ID" value="EOY09759"/>
    <property type="gene ID" value="TCM_025143"/>
</dbReference>
<dbReference type="InterPro" id="IPR039615">
    <property type="entry name" value="PKS"/>
</dbReference>
<dbReference type="AlphaFoldDB" id="A0A061F5H7"/>
<keyword evidence="1" id="KW-0808">Transferase</keyword>
<protein>
    <submittedName>
        <fullName evidence="1">Phytochrome kinase substrate 4, putative</fullName>
    </submittedName>
</protein>
<dbReference type="EMBL" id="CM001883">
    <property type="protein sequence ID" value="EOY09759.1"/>
    <property type="molecule type" value="Genomic_DNA"/>
</dbReference>
<keyword evidence="1" id="KW-0418">Kinase</keyword>
<accession>A0A061F5H7</accession>
<gene>
    <name evidence="1" type="ORF">TCM_025143</name>
</gene>
<dbReference type="Proteomes" id="UP000026915">
    <property type="component" value="Chromosome 5"/>
</dbReference>
<dbReference type="OMA" id="VNVGPQP"/>
<keyword evidence="2" id="KW-1185">Reference proteome</keyword>
<proteinExistence type="predicted"/>
<dbReference type="PANTHER" id="PTHR33781">
    <property type="entry name" value="PROTEIN PHYTOCHROME KINASE SUBSTRATE 1-RELATED"/>
    <property type="match status" value="1"/>
</dbReference>
<dbReference type="STRING" id="3641.A0A061F5H7"/>
<reference evidence="1 2" key="1">
    <citation type="journal article" date="2013" name="Genome Biol.">
        <title>The genome sequence of the most widely cultivated cacao type and its use to identify candidate genes regulating pod color.</title>
        <authorList>
            <person name="Motamayor J.C."/>
            <person name="Mockaitis K."/>
            <person name="Schmutz J."/>
            <person name="Haiminen N."/>
            <person name="Iii D.L."/>
            <person name="Cornejo O."/>
            <person name="Findley S.D."/>
            <person name="Zheng P."/>
            <person name="Utro F."/>
            <person name="Royaert S."/>
            <person name="Saski C."/>
            <person name="Jenkins J."/>
            <person name="Podicheti R."/>
            <person name="Zhao M."/>
            <person name="Scheffler B.E."/>
            <person name="Stack J.C."/>
            <person name="Feltus F.A."/>
            <person name="Mustiga G.M."/>
            <person name="Amores F."/>
            <person name="Phillips W."/>
            <person name="Marelli J.P."/>
            <person name="May G.D."/>
            <person name="Shapiro H."/>
            <person name="Ma J."/>
            <person name="Bustamante C.D."/>
            <person name="Schnell R.J."/>
            <person name="Main D."/>
            <person name="Gilbert D."/>
            <person name="Parida L."/>
            <person name="Kuhn D.N."/>
        </authorList>
    </citation>
    <scope>NUCLEOTIDE SEQUENCE [LARGE SCALE GENOMIC DNA]</scope>
    <source>
        <strain evidence="2">cv. Matina 1-6</strain>
    </source>
</reference>
<organism evidence="1 2">
    <name type="scientific">Theobroma cacao</name>
    <name type="common">Cacao</name>
    <name type="synonym">Cocoa</name>
    <dbReference type="NCBI Taxonomy" id="3641"/>
    <lineage>
        <taxon>Eukaryota</taxon>
        <taxon>Viridiplantae</taxon>
        <taxon>Streptophyta</taxon>
        <taxon>Embryophyta</taxon>
        <taxon>Tracheophyta</taxon>
        <taxon>Spermatophyta</taxon>
        <taxon>Magnoliopsida</taxon>
        <taxon>eudicotyledons</taxon>
        <taxon>Gunneridae</taxon>
        <taxon>Pentapetalae</taxon>
        <taxon>rosids</taxon>
        <taxon>malvids</taxon>
        <taxon>Malvales</taxon>
        <taxon>Malvaceae</taxon>
        <taxon>Byttnerioideae</taxon>
        <taxon>Theobroma</taxon>
    </lineage>
</organism>
<name>A0A061F5H7_THECC</name>
<sequence length="497" mass="53276">MDQPRVMTTVNGGGAGSRQHALELKSSLSYVSFPHRKSTPGVDVSADEDTEISIFDAQRYFNESNNDARVCKRVSPLNLPNLDRISSDGCDLSALSRFSSASSATDGYGFGRTYRVRSFHATPTASSEASWNSQTGLLSNPPCAIAVSMTMKNPTIDGKKKESATGTGTIKWLWGRRCPCSSKKSVQVEPKTSLSLNQKLKLEDQKSLGTKSSSWGDKREEILLACNPQRISLENQFHSSSLGQRVVASATARPLMISNGSGTAGFTFPVLNQQPISSHVKMAVNRNNTNSLEVDDEDTARDSLEVFRPSEESSSISVSKKLASRTTITDDDVGSDTSSDLFEIESFSTTTQGQTTPYAMYHLRDALDEASSSFNARRSIAGPTNGSGFGCQYSPVMTECYEPSEASIDWSVTTAEGFERGSVGVSEAEEVSIAAHGNGGKKKSGNGLLSCRCEKAVSVGPNPVKYVPPQGQATTTSKHVGNVNKPPLARLSLPFAA</sequence>